<feature type="domain" description="Histidine kinase" evidence="7">
    <location>
        <begin position="255"/>
        <end position="479"/>
    </location>
</feature>
<dbReference type="EMBL" id="JABRWJ010000004">
    <property type="protein sequence ID" value="NRF68397.1"/>
    <property type="molecule type" value="Genomic_DNA"/>
</dbReference>
<dbReference type="PROSITE" id="PS50109">
    <property type="entry name" value="HIS_KIN"/>
    <property type="match status" value="1"/>
</dbReference>
<evidence type="ECO:0000256" key="5">
    <source>
        <dbReference type="ARBA" id="ARBA00022777"/>
    </source>
</evidence>
<dbReference type="SUPFAM" id="SSF47384">
    <property type="entry name" value="Homodimeric domain of signal transducing histidine kinase"/>
    <property type="match status" value="1"/>
</dbReference>
<comment type="catalytic activity">
    <reaction evidence="1">
        <text>ATP + protein L-histidine = ADP + protein N-phospho-L-histidine.</text>
        <dbReference type="EC" id="2.7.13.3"/>
    </reaction>
</comment>
<dbReference type="PANTHER" id="PTHR43047:SF72">
    <property type="entry name" value="OSMOSENSING HISTIDINE PROTEIN KINASE SLN1"/>
    <property type="match status" value="1"/>
</dbReference>
<dbReference type="Proteomes" id="UP000737171">
    <property type="component" value="Unassembled WGS sequence"/>
</dbReference>
<evidence type="ECO:0000259" key="7">
    <source>
        <dbReference type="PROSITE" id="PS50109"/>
    </source>
</evidence>
<keyword evidence="6" id="KW-1133">Transmembrane helix</keyword>
<feature type="transmembrane region" description="Helical" evidence="6">
    <location>
        <begin position="102"/>
        <end position="124"/>
    </location>
</feature>
<sequence>MHPPRHPVLRAAATTLLFPRRFVGETERRFLQQHCEHFAPFRQVTLIFAFAVWMAFLPLELDDFPHGPTAITLRLVVAALVLAVLATSFAGRLRDERAWTIAMLLGGLSMTAVEFAMALVVVPYPDGYSAYYPGGFVIVIGLFAFTHILSRPAAVSGAVILAQLALFNVLSETVDPLWTLSTIPLLLICHSICVRLELYERERFTREGLLERAVDDERHARRDVEQATELLVLQKERERSAALQANRAKSKFLAEAAHDLRQPMQALGNYLDAASAGARSGGDADVHALLAAAKAAANETRATFAAVLELSTLEAAERVPSYEHFDLAELVRAIAWLAAGTAARTSVSVRLLRCERPAPVRSDRTFARRILENLVYNAIKYSDPAKGEGRRVVIGLVRLPTRVRIDVVDNGIGIAEDDLARVFRPFFQAGRATHDPQRGVGLGLSIVNAMIATLSEHQLVVTSALGHGTRFSIDVPLSQAPPLPEPAPMERGAGASSVIVVMAASTARESLVADLSRAGHLCEAAAAAELAALLKEMPYEAELLLVDPHELEPAAAAAIVQAEYGHALPMDLLPPHADAARVITSLQGLLARARRGDDDAAA</sequence>
<evidence type="ECO:0000256" key="4">
    <source>
        <dbReference type="ARBA" id="ARBA00022679"/>
    </source>
</evidence>
<keyword evidence="6" id="KW-0812">Transmembrane</keyword>
<dbReference type="RefSeq" id="WP_173124001.1">
    <property type="nucleotide sequence ID" value="NZ_JABRWJ010000004.1"/>
</dbReference>
<evidence type="ECO:0000256" key="2">
    <source>
        <dbReference type="ARBA" id="ARBA00012438"/>
    </source>
</evidence>
<feature type="transmembrane region" description="Helical" evidence="6">
    <location>
        <begin position="38"/>
        <end position="59"/>
    </location>
</feature>
<dbReference type="GO" id="GO:0016301">
    <property type="term" value="F:kinase activity"/>
    <property type="evidence" value="ECO:0007669"/>
    <property type="project" value="UniProtKB-KW"/>
</dbReference>
<dbReference type="InterPro" id="IPR003661">
    <property type="entry name" value="HisK_dim/P_dom"/>
</dbReference>
<gene>
    <name evidence="8" type="ORF">HLB44_15490</name>
</gene>
<evidence type="ECO:0000313" key="9">
    <source>
        <dbReference type="Proteomes" id="UP000737171"/>
    </source>
</evidence>
<evidence type="ECO:0000256" key="3">
    <source>
        <dbReference type="ARBA" id="ARBA00022553"/>
    </source>
</evidence>
<dbReference type="InterPro" id="IPR036259">
    <property type="entry name" value="MFS_trans_sf"/>
</dbReference>
<reference evidence="8 9" key="1">
    <citation type="submission" date="2020-05" db="EMBL/GenBank/DDBJ databases">
        <title>Aquincola sp. isolate from soil.</title>
        <authorList>
            <person name="Han J."/>
            <person name="Kim D.-U."/>
        </authorList>
    </citation>
    <scope>NUCLEOTIDE SEQUENCE [LARGE SCALE GENOMIC DNA]</scope>
    <source>
        <strain evidence="8 9">S2</strain>
    </source>
</reference>
<feature type="transmembrane region" description="Helical" evidence="6">
    <location>
        <begin position="130"/>
        <end position="146"/>
    </location>
</feature>
<keyword evidence="5 8" id="KW-0418">Kinase</keyword>
<proteinExistence type="predicted"/>
<keyword evidence="6" id="KW-0472">Membrane</keyword>
<name>A0ABX2EID6_9BURK</name>
<feature type="transmembrane region" description="Helical" evidence="6">
    <location>
        <begin position="71"/>
        <end position="90"/>
    </location>
</feature>
<dbReference type="Pfam" id="PF02518">
    <property type="entry name" value="HATPase_c"/>
    <property type="match status" value="1"/>
</dbReference>
<dbReference type="InterPro" id="IPR005467">
    <property type="entry name" value="His_kinase_dom"/>
</dbReference>
<organism evidence="8 9">
    <name type="scientific">Pseudaquabacterium terrae</name>
    <dbReference type="NCBI Taxonomy" id="2732868"/>
    <lineage>
        <taxon>Bacteria</taxon>
        <taxon>Pseudomonadati</taxon>
        <taxon>Pseudomonadota</taxon>
        <taxon>Betaproteobacteria</taxon>
        <taxon>Burkholderiales</taxon>
        <taxon>Sphaerotilaceae</taxon>
        <taxon>Pseudaquabacterium</taxon>
    </lineage>
</organism>
<dbReference type="PRINTS" id="PR00344">
    <property type="entry name" value="BCTRLSENSOR"/>
</dbReference>
<keyword evidence="3" id="KW-0597">Phosphoprotein</keyword>
<dbReference type="Gene3D" id="1.10.287.130">
    <property type="match status" value="1"/>
</dbReference>
<dbReference type="Gene3D" id="3.30.565.10">
    <property type="entry name" value="Histidine kinase-like ATPase, C-terminal domain"/>
    <property type="match status" value="1"/>
</dbReference>
<evidence type="ECO:0000256" key="6">
    <source>
        <dbReference type="SAM" id="Phobius"/>
    </source>
</evidence>
<dbReference type="SUPFAM" id="SSF55874">
    <property type="entry name" value="ATPase domain of HSP90 chaperone/DNA topoisomerase II/histidine kinase"/>
    <property type="match status" value="1"/>
</dbReference>
<dbReference type="InterPro" id="IPR036097">
    <property type="entry name" value="HisK_dim/P_sf"/>
</dbReference>
<keyword evidence="9" id="KW-1185">Reference proteome</keyword>
<dbReference type="EC" id="2.7.13.3" evidence="2"/>
<dbReference type="SMART" id="SM00388">
    <property type="entry name" value="HisKA"/>
    <property type="match status" value="1"/>
</dbReference>
<comment type="caution">
    <text evidence="8">The sequence shown here is derived from an EMBL/GenBank/DDBJ whole genome shotgun (WGS) entry which is preliminary data.</text>
</comment>
<dbReference type="PANTHER" id="PTHR43047">
    <property type="entry name" value="TWO-COMPONENT HISTIDINE PROTEIN KINASE"/>
    <property type="match status" value="1"/>
</dbReference>
<evidence type="ECO:0000313" key="8">
    <source>
        <dbReference type="EMBL" id="NRF68397.1"/>
    </source>
</evidence>
<dbReference type="SUPFAM" id="SSF103473">
    <property type="entry name" value="MFS general substrate transporter"/>
    <property type="match status" value="1"/>
</dbReference>
<dbReference type="InterPro" id="IPR004358">
    <property type="entry name" value="Sig_transdc_His_kin-like_C"/>
</dbReference>
<protein>
    <recommendedName>
        <fullName evidence="2">histidine kinase</fullName>
        <ecNumber evidence="2">2.7.13.3</ecNumber>
    </recommendedName>
</protein>
<dbReference type="CDD" id="cd00075">
    <property type="entry name" value="HATPase"/>
    <property type="match status" value="1"/>
</dbReference>
<dbReference type="InterPro" id="IPR036890">
    <property type="entry name" value="HATPase_C_sf"/>
</dbReference>
<dbReference type="InterPro" id="IPR003594">
    <property type="entry name" value="HATPase_dom"/>
</dbReference>
<dbReference type="SMART" id="SM00387">
    <property type="entry name" value="HATPase_c"/>
    <property type="match status" value="1"/>
</dbReference>
<accession>A0ABX2EID6</accession>
<keyword evidence="4" id="KW-0808">Transferase</keyword>
<feature type="transmembrane region" description="Helical" evidence="6">
    <location>
        <begin position="153"/>
        <end position="171"/>
    </location>
</feature>
<evidence type="ECO:0000256" key="1">
    <source>
        <dbReference type="ARBA" id="ARBA00000085"/>
    </source>
</evidence>